<dbReference type="GO" id="GO:0016020">
    <property type="term" value="C:membrane"/>
    <property type="evidence" value="ECO:0007669"/>
    <property type="project" value="GOC"/>
</dbReference>
<dbReference type="InterPro" id="IPR015421">
    <property type="entry name" value="PyrdxlP-dep_Trfase_major"/>
</dbReference>
<dbReference type="InterPro" id="IPR015422">
    <property type="entry name" value="PyrdxlP-dep_Trfase_small"/>
</dbReference>
<evidence type="ECO:0000313" key="12">
    <source>
        <dbReference type="EMBL" id="KAF9516572.1"/>
    </source>
</evidence>
<evidence type="ECO:0000256" key="3">
    <source>
        <dbReference type="ARBA" id="ARBA00004991"/>
    </source>
</evidence>
<dbReference type="Pfam" id="PF00155">
    <property type="entry name" value="Aminotran_1_2"/>
    <property type="match status" value="1"/>
</dbReference>
<dbReference type="OrthoDB" id="3168162at2759"/>
<keyword evidence="10" id="KW-0012">Acyltransferase</keyword>
<dbReference type="Gene3D" id="3.40.640.10">
    <property type="entry name" value="Type I PLP-dependent aspartate aminotransferase-like (Major domain)"/>
    <property type="match status" value="1"/>
</dbReference>
<protein>
    <recommendedName>
        <fullName evidence="5">serine C-palmitoyltransferase</fullName>
        <ecNumber evidence="5">2.3.1.50</ecNumber>
    </recommendedName>
</protein>
<evidence type="ECO:0000256" key="1">
    <source>
        <dbReference type="ARBA" id="ARBA00001933"/>
    </source>
</evidence>
<keyword evidence="8" id="KW-0746">Sphingolipid metabolism</keyword>
<dbReference type="GO" id="GO:0030170">
    <property type="term" value="F:pyridoxal phosphate binding"/>
    <property type="evidence" value="ECO:0007669"/>
    <property type="project" value="InterPro"/>
</dbReference>
<sequence length="528" mass="57354">MEDSALEPLFVFIAYSVSTIQRSFNALPGSAVIVRYVKSSHQNDPFRTILEAILVIFAIRTLLQSRTRSDTTGRHFIKFTANEIDELVDEWSPEPLVPSLNEAELADLASVPVTVGPPGPKPKLQSTGKTAINLASYNFAGLSGNDKVKDRAVSVLRNYGLGSCGPPGFYGTNDIHLDLERDIANFLGTEAAIIYSQGFSTISSVIPAFSKRGDIVIADRGASRSLRSTVRWYDHNDLNSLEEVMQSVAKEIKTKRWRLTRRFIVTEGIFENDGAMSDLPKLVELGRKYKYRLILDESFSFGTVGRTGRGLTELYNVPANQIDLIVGSLANTLAGCGGFCAGSRIAVNHQRINGTSFVFSAAMPGMLAMAASEGIQILTSTPSILSNLHTNIFTLRSILDKIDCITIPSHPASAIIHIQLRDPIEPAGNGLPTTARAVSRRPSNPTSLVPRDLVVFDIGAEEKLLQEVVDEALAQGILITRARRLRGQEALEPRPSIKIAASAAVSKKDTEKAASILKGILTKVLGKK</sequence>
<comment type="similarity">
    <text evidence="4">Belongs to the class-II pyridoxal-phosphate-dependent aminotransferase family.</text>
</comment>
<comment type="pathway">
    <text evidence="3">Sphingolipid metabolism.</text>
</comment>
<dbReference type="Proteomes" id="UP000886523">
    <property type="component" value="Unassembled WGS sequence"/>
</dbReference>
<keyword evidence="9" id="KW-0443">Lipid metabolism</keyword>
<dbReference type="GO" id="GO:0005783">
    <property type="term" value="C:endoplasmic reticulum"/>
    <property type="evidence" value="ECO:0007669"/>
    <property type="project" value="TreeGrafter"/>
</dbReference>
<reference evidence="12" key="1">
    <citation type="journal article" date="2020" name="Nat. Commun.">
        <title>Large-scale genome sequencing of mycorrhizal fungi provides insights into the early evolution of symbiotic traits.</title>
        <authorList>
            <person name="Miyauchi S."/>
            <person name="Kiss E."/>
            <person name="Kuo A."/>
            <person name="Drula E."/>
            <person name="Kohler A."/>
            <person name="Sanchez-Garcia M."/>
            <person name="Morin E."/>
            <person name="Andreopoulos B."/>
            <person name="Barry K.W."/>
            <person name="Bonito G."/>
            <person name="Buee M."/>
            <person name="Carver A."/>
            <person name="Chen C."/>
            <person name="Cichocki N."/>
            <person name="Clum A."/>
            <person name="Culley D."/>
            <person name="Crous P.W."/>
            <person name="Fauchery L."/>
            <person name="Girlanda M."/>
            <person name="Hayes R.D."/>
            <person name="Keri Z."/>
            <person name="LaButti K."/>
            <person name="Lipzen A."/>
            <person name="Lombard V."/>
            <person name="Magnuson J."/>
            <person name="Maillard F."/>
            <person name="Murat C."/>
            <person name="Nolan M."/>
            <person name="Ohm R.A."/>
            <person name="Pangilinan J."/>
            <person name="Pereira M.F."/>
            <person name="Perotto S."/>
            <person name="Peter M."/>
            <person name="Pfister S."/>
            <person name="Riley R."/>
            <person name="Sitrit Y."/>
            <person name="Stielow J.B."/>
            <person name="Szollosi G."/>
            <person name="Zifcakova L."/>
            <person name="Stursova M."/>
            <person name="Spatafora J.W."/>
            <person name="Tedersoo L."/>
            <person name="Vaario L.M."/>
            <person name="Yamada A."/>
            <person name="Yan M."/>
            <person name="Wang P."/>
            <person name="Xu J."/>
            <person name="Bruns T."/>
            <person name="Baldrian P."/>
            <person name="Vilgalys R."/>
            <person name="Dunand C."/>
            <person name="Henrissat B."/>
            <person name="Grigoriev I.V."/>
            <person name="Hibbett D."/>
            <person name="Nagy L.G."/>
            <person name="Martin F.M."/>
        </authorList>
    </citation>
    <scope>NUCLEOTIDE SEQUENCE</scope>
    <source>
        <strain evidence="12">UP504</strain>
    </source>
</reference>
<dbReference type="EMBL" id="MU128938">
    <property type="protein sequence ID" value="KAF9516572.1"/>
    <property type="molecule type" value="Genomic_DNA"/>
</dbReference>
<evidence type="ECO:0000256" key="9">
    <source>
        <dbReference type="ARBA" id="ARBA00023098"/>
    </source>
</evidence>
<evidence type="ECO:0000256" key="8">
    <source>
        <dbReference type="ARBA" id="ARBA00022919"/>
    </source>
</evidence>
<keyword evidence="7" id="KW-0663">Pyridoxal phosphate</keyword>
<evidence type="ECO:0000256" key="7">
    <source>
        <dbReference type="ARBA" id="ARBA00022898"/>
    </source>
</evidence>
<comment type="pathway">
    <text evidence="2">Lipid metabolism; sphingolipid metabolism.</text>
</comment>
<gene>
    <name evidence="12" type="ORF">BS47DRAFT_1340700</name>
</gene>
<dbReference type="InterPro" id="IPR050087">
    <property type="entry name" value="AON_synthase_class-II"/>
</dbReference>
<dbReference type="PANTHER" id="PTHR13693">
    <property type="entry name" value="CLASS II AMINOTRANSFERASE/8-AMINO-7-OXONONANOATE SYNTHASE"/>
    <property type="match status" value="1"/>
</dbReference>
<organism evidence="12 13">
    <name type="scientific">Hydnum rufescens UP504</name>
    <dbReference type="NCBI Taxonomy" id="1448309"/>
    <lineage>
        <taxon>Eukaryota</taxon>
        <taxon>Fungi</taxon>
        <taxon>Dikarya</taxon>
        <taxon>Basidiomycota</taxon>
        <taxon>Agaricomycotina</taxon>
        <taxon>Agaricomycetes</taxon>
        <taxon>Cantharellales</taxon>
        <taxon>Hydnaceae</taxon>
        <taxon>Hydnum</taxon>
    </lineage>
</organism>
<proteinExistence type="inferred from homology"/>
<dbReference type="SUPFAM" id="SSF53383">
    <property type="entry name" value="PLP-dependent transferases"/>
    <property type="match status" value="1"/>
</dbReference>
<dbReference type="PANTHER" id="PTHR13693:SF2">
    <property type="entry name" value="SERINE PALMITOYLTRANSFERASE 1"/>
    <property type="match status" value="1"/>
</dbReference>
<evidence type="ECO:0000256" key="6">
    <source>
        <dbReference type="ARBA" id="ARBA00022679"/>
    </source>
</evidence>
<name>A0A9P6B383_9AGAM</name>
<accession>A0A9P6B383</accession>
<dbReference type="InterPro" id="IPR004839">
    <property type="entry name" value="Aminotransferase_I/II_large"/>
</dbReference>
<evidence type="ECO:0000313" key="13">
    <source>
        <dbReference type="Proteomes" id="UP000886523"/>
    </source>
</evidence>
<dbReference type="GO" id="GO:0004758">
    <property type="term" value="F:serine C-palmitoyltransferase activity"/>
    <property type="evidence" value="ECO:0007669"/>
    <property type="project" value="TreeGrafter"/>
</dbReference>
<comment type="cofactor">
    <cofactor evidence="1">
        <name>pyridoxal 5'-phosphate</name>
        <dbReference type="ChEBI" id="CHEBI:597326"/>
    </cofactor>
</comment>
<dbReference type="GO" id="GO:0046513">
    <property type="term" value="P:ceramide biosynthetic process"/>
    <property type="evidence" value="ECO:0007669"/>
    <property type="project" value="TreeGrafter"/>
</dbReference>
<comment type="caution">
    <text evidence="12">The sequence shown here is derived from an EMBL/GenBank/DDBJ whole genome shotgun (WGS) entry which is preliminary data.</text>
</comment>
<evidence type="ECO:0000256" key="2">
    <source>
        <dbReference type="ARBA" id="ARBA00004760"/>
    </source>
</evidence>
<dbReference type="GO" id="GO:0046512">
    <property type="term" value="P:sphingosine biosynthetic process"/>
    <property type="evidence" value="ECO:0007669"/>
    <property type="project" value="TreeGrafter"/>
</dbReference>
<dbReference type="Gene3D" id="3.90.1150.10">
    <property type="entry name" value="Aspartate Aminotransferase, domain 1"/>
    <property type="match status" value="1"/>
</dbReference>
<keyword evidence="13" id="KW-1185">Reference proteome</keyword>
<dbReference type="AlphaFoldDB" id="A0A9P6B383"/>
<dbReference type="InterPro" id="IPR015424">
    <property type="entry name" value="PyrdxlP-dep_Trfase"/>
</dbReference>
<keyword evidence="6" id="KW-0808">Transferase</keyword>
<evidence type="ECO:0000256" key="5">
    <source>
        <dbReference type="ARBA" id="ARBA00013220"/>
    </source>
</evidence>
<dbReference type="EC" id="2.3.1.50" evidence="5"/>
<evidence type="ECO:0000259" key="11">
    <source>
        <dbReference type="Pfam" id="PF00155"/>
    </source>
</evidence>
<evidence type="ECO:0000256" key="10">
    <source>
        <dbReference type="ARBA" id="ARBA00023315"/>
    </source>
</evidence>
<evidence type="ECO:0000256" key="4">
    <source>
        <dbReference type="ARBA" id="ARBA00008392"/>
    </source>
</evidence>
<feature type="domain" description="Aminotransferase class I/classII large" evidence="11">
    <location>
        <begin position="131"/>
        <end position="515"/>
    </location>
</feature>